<dbReference type="SMART" id="SM00960">
    <property type="entry name" value="Robl_LC7"/>
    <property type="match status" value="1"/>
</dbReference>
<evidence type="ECO:0000313" key="3">
    <source>
        <dbReference type="Proteomes" id="UP000637628"/>
    </source>
</evidence>
<gene>
    <name evidence="2" type="ORF">Adu01nite_86030</name>
</gene>
<proteinExistence type="predicted"/>
<dbReference type="PANTHER" id="PTHR36222">
    <property type="entry name" value="SERINE PROTEASE INHIBITOR RV3364C"/>
    <property type="match status" value="1"/>
</dbReference>
<dbReference type="EMBL" id="BOML01000075">
    <property type="protein sequence ID" value="GIE07253.1"/>
    <property type="molecule type" value="Genomic_DNA"/>
</dbReference>
<feature type="domain" description="Roadblock/LAMTOR2" evidence="1">
    <location>
        <begin position="22"/>
        <end position="111"/>
    </location>
</feature>
<dbReference type="PANTHER" id="PTHR36222:SF1">
    <property type="entry name" value="SERINE PROTEASE INHIBITOR RV3364C"/>
    <property type="match status" value="1"/>
</dbReference>
<dbReference type="Pfam" id="PF03259">
    <property type="entry name" value="Robl_LC7"/>
    <property type="match status" value="1"/>
</dbReference>
<dbReference type="InterPro" id="IPR004942">
    <property type="entry name" value="Roadblock/LAMTOR2_dom"/>
</dbReference>
<keyword evidence="3" id="KW-1185">Reference proteome</keyword>
<accession>A0ABQ3ZBN5</accession>
<dbReference type="InterPro" id="IPR053141">
    <property type="entry name" value="Mycobact_SerProt_Inhib_Rv3364c"/>
</dbReference>
<comment type="caution">
    <text evidence="2">The sequence shown here is derived from an EMBL/GenBank/DDBJ whole genome shotgun (WGS) entry which is preliminary data.</text>
</comment>
<evidence type="ECO:0000259" key="1">
    <source>
        <dbReference type="SMART" id="SM00960"/>
    </source>
</evidence>
<reference evidence="2 3" key="1">
    <citation type="submission" date="2021-01" db="EMBL/GenBank/DDBJ databases">
        <title>Whole genome shotgun sequence of Actinoplanes durhamensis NBRC 14914.</title>
        <authorList>
            <person name="Komaki H."/>
            <person name="Tamura T."/>
        </authorList>
    </citation>
    <scope>NUCLEOTIDE SEQUENCE [LARGE SCALE GENOMIC DNA]</scope>
    <source>
        <strain evidence="2 3">NBRC 14914</strain>
    </source>
</reference>
<protein>
    <submittedName>
        <fullName evidence="2">Dynein regulation protein LC7</fullName>
    </submittedName>
</protein>
<dbReference type="RefSeq" id="WP_203735102.1">
    <property type="nucleotide sequence ID" value="NZ_JBHTFU010000001.1"/>
</dbReference>
<dbReference type="Proteomes" id="UP000637628">
    <property type="component" value="Unassembled WGS sequence"/>
</dbReference>
<evidence type="ECO:0000313" key="2">
    <source>
        <dbReference type="EMBL" id="GIE07253.1"/>
    </source>
</evidence>
<name>A0ABQ3ZBN5_9ACTN</name>
<organism evidence="2 3">
    <name type="scientific">Paractinoplanes durhamensis</name>
    <dbReference type="NCBI Taxonomy" id="113563"/>
    <lineage>
        <taxon>Bacteria</taxon>
        <taxon>Bacillati</taxon>
        <taxon>Actinomycetota</taxon>
        <taxon>Actinomycetes</taxon>
        <taxon>Micromonosporales</taxon>
        <taxon>Micromonosporaceae</taxon>
        <taxon>Paractinoplanes</taxon>
    </lineage>
</organism>
<dbReference type="Gene3D" id="3.30.450.30">
    <property type="entry name" value="Dynein light chain 2a, cytoplasmic"/>
    <property type="match status" value="1"/>
</dbReference>
<sequence length="144" mass="14916">MISADGSYTVQSADPDPYQAVRDEMAGLRHQVIGVRGCVIAGVDGLLILNEPTIGVEPHDVAALAAGAYGLSRTTGGVLGQGSFSEVTIRSQNGYLAVYAVGELALLAVIGDSGSNIARLHLEARPVTQRLADMLTIDASHPFG</sequence>
<dbReference type="SUPFAM" id="SSF103196">
    <property type="entry name" value="Roadblock/LC7 domain"/>
    <property type="match status" value="1"/>
</dbReference>